<dbReference type="SUPFAM" id="SSF55729">
    <property type="entry name" value="Acyl-CoA N-acyltransferases (Nat)"/>
    <property type="match status" value="1"/>
</dbReference>
<dbReference type="RefSeq" id="WP_344113464.1">
    <property type="nucleotide sequence ID" value="NZ_BAAANE010000007.1"/>
</dbReference>
<dbReference type="Gene3D" id="3.40.630.30">
    <property type="match status" value="1"/>
</dbReference>
<comment type="caution">
    <text evidence="2">The sequence shown here is derived from an EMBL/GenBank/DDBJ whole genome shotgun (WGS) entry which is preliminary data.</text>
</comment>
<proteinExistence type="predicted"/>
<dbReference type="PROSITE" id="PS51186">
    <property type="entry name" value="GNAT"/>
    <property type="match status" value="1"/>
</dbReference>
<dbReference type="CDD" id="cd04301">
    <property type="entry name" value="NAT_SF"/>
    <property type="match status" value="1"/>
</dbReference>
<organism evidence="2 3">
    <name type="scientific">Kribbella alba</name>
    <dbReference type="NCBI Taxonomy" id="190197"/>
    <lineage>
        <taxon>Bacteria</taxon>
        <taxon>Bacillati</taxon>
        <taxon>Actinomycetota</taxon>
        <taxon>Actinomycetes</taxon>
        <taxon>Propionibacteriales</taxon>
        <taxon>Kribbellaceae</taxon>
        <taxon>Kribbella</taxon>
    </lineage>
</organism>
<feature type="domain" description="N-acetyltransferase" evidence="1">
    <location>
        <begin position="120"/>
        <end position="266"/>
    </location>
</feature>
<gene>
    <name evidence="2" type="ORF">GCM10009744_41710</name>
</gene>
<evidence type="ECO:0000259" key="1">
    <source>
        <dbReference type="PROSITE" id="PS51186"/>
    </source>
</evidence>
<dbReference type="EMBL" id="BAAANE010000007">
    <property type="protein sequence ID" value="GAA1646322.1"/>
    <property type="molecule type" value="Genomic_DNA"/>
</dbReference>
<dbReference type="InterPro" id="IPR000182">
    <property type="entry name" value="GNAT_dom"/>
</dbReference>
<accession>A0ABN2FIE7</accession>
<evidence type="ECO:0000313" key="2">
    <source>
        <dbReference type="EMBL" id="GAA1646322.1"/>
    </source>
</evidence>
<sequence length="266" mass="28875">MNSLPFTPGLGAHAVTISRVADNQWHAVENDLVVGRGHASRRLDGRTFLSIDTWRGAVFDLLAGAMVADRPEPLYTVVDETDQDLAASWERAGFASWRREWEFVVPTDLRVGPAPLPPGVVIATAGEVAEDPLRELDQAIRAEVEASVGWQTMPAEVLPWQGGTRPMDPSKYTVAVLRDQYVGLVRLATMTRRPRIGLVAVLANEQRRGIARALLSQVLGGLHRSGVETASAEVNEANVAAMALFEGLGARRTGSNLELVRRQGKA</sequence>
<name>A0ABN2FIE7_9ACTN</name>
<keyword evidence="3" id="KW-1185">Reference proteome</keyword>
<dbReference type="Proteomes" id="UP001501319">
    <property type="component" value="Unassembled WGS sequence"/>
</dbReference>
<evidence type="ECO:0000313" key="3">
    <source>
        <dbReference type="Proteomes" id="UP001501319"/>
    </source>
</evidence>
<reference evidence="2 3" key="1">
    <citation type="journal article" date="2019" name="Int. J. Syst. Evol. Microbiol.">
        <title>The Global Catalogue of Microorganisms (GCM) 10K type strain sequencing project: providing services to taxonomists for standard genome sequencing and annotation.</title>
        <authorList>
            <consortium name="The Broad Institute Genomics Platform"/>
            <consortium name="The Broad Institute Genome Sequencing Center for Infectious Disease"/>
            <person name="Wu L."/>
            <person name="Ma J."/>
        </authorList>
    </citation>
    <scope>NUCLEOTIDE SEQUENCE [LARGE SCALE GENOMIC DNA]</scope>
    <source>
        <strain evidence="2 3">JCM 14306</strain>
    </source>
</reference>
<dbReference type="Pfam" id="PF13673">
    <property type="entry name" value="Acetyltransf_10"/>
    <property type="match status" value="1"/>
</dbReference>
<protein>
    <submittedName>
        <fullName evidence="2">GNAT family N-acetyltransferase</fullName>
    </submittedName>
</protein>
<dbReference type="InterPro" id="IPR016181">
    <property type="entry name" value="Acyl_CoA_acyltransferase"/>
</dbReference>